<dbReference type="Pfam" id="PF23282">
    <property type="entry name" value="WHD_ROQ1"/>
    <property type="match status" value="1"/>
</dbReference>
<dbReference type="InterPro" id="IPR002182">
    <property type="entry name" value="NB-ARC"/>
</dbReference>
<protein>
    <recommendedName>
        <fullName evidence="1">ADP-ribosyl cyclase/cyclic ADP-ribose hydrolase</fullName>
        <ecNumber evidence="1">3.2.2.6</ecNumber>
    </recommendedName>
</protein>
<feature type="region of interest" description="Disordered" evidence="8">
    <location>
        <begin position="953"/>
        <end position="1043"/>
    </location>
</feature>
<feature type="domain" description="TIR" evidence="9">
    <location>
        <begin position="13"/>
        <end position="183"/>
    </location>
</feature>
<evidence type="ECO:0000256" key="7">
    <source>
        <dbReference type="SAM" id="Coils"/>
    </source>
</evidence>
<dbReference type="EC" id="3.2.2.6" evidence="1"/>
<dbReference type="Gene3D" id="3.40.50.300">
    <property type="entry name" value="P-loop containing nucleotide triphosphate hydrolases"/>
    <property type="match status" value="1"/>
</dbReference>
<dbReference type="InterPro" id="IPR035897">
    <property type="entry name" value="Toll_tir_struct_dom_sf"/>
</dbReference>
<dbReference type="GO" id="GO:0043531">
    <property type="term" value="F:ADP binding"/>
    <property type="evidence" value="ECO:0007669"/>
    <property type="project" value="InterPro"/>
</dbReference>
<feature type="compositionally biased region" description="Basic and acidic residues" evidence="8">
    <location>
        <begin position="991"/>
        <end position="1004"/>
    </location>
</feature>
<keyword evidence="7" id="KW-0175">Coiled coil</keyword>
<dbReference type="PANTHER" id="PTHR11017:SF560">
    <property type="entry name" value="RESISTANCE PROTEIN (TIR-NBS-LRR CLASS), PUTATIVE-RELATED"/>
    <property type="match status" value="1"/>
</dbReference>
<dbReference type="Gene3D" id="3.80.10.10">
    <property type="entry name" value="Ribonuclease Inhibitor"/>
    <property type="match status" value="1"/>
</dbReference>
<dbReference type="GO" id="GO:0007165">
    <property type="term" value="P:signal transduction"/>
    <property type="evidence" value="ECO:0007669"/>
    <property type="project" value="InterPro"/>
</dbReference>
<dbReference type="InterPro" id="IPR032675">
    <property type="entry name" value="LRR_dom_sf"/>
</dbReference>
<keyword evidence="5" id="KW-0520">NAD</keyword>
<dbReference type="RefSeq" id="XP_012574016.1">
    <property type="nucleotide sequence ID" value="XM_012718562.2"/>
</dbReference>
<dbReference type="PANTHER" id="PTHR11017">
    <property type="entry name" value="LEUCINE-RICH REPEAT-CONTAINING PROTEIN"/>
    <property type="match status" value="1"/>
</dbReference>
<dbReference type="InterPro" id="IPR042197">
    <property type="entry name" value="Apaf_helical"/>
</dbReference>
<dbReference type="InterPro" id="IPR000157">
    <property type="entry name" value="TIR_dom"/>
</dbReference>
<evidence type="ECO:0000256" key="4">
    <source>
        <dbReference type="ARBA" id="ARBA00022801"/>
    </source>
</evidence>
<feature type="compositionally biased region" description="Basic and acidic residues" evidence="8">
    <location>
        <begin position="1015"/>
        <end position="1029"/>
    </location>
</feature>
<dbReference type="InterPro" id="IPR044974">
    <property type="entry name" value="Disease_R_plants"/>
</dbReference>
<dbReference type="OrthoDB" id="1901675at2759"/>
<evidence type="ECO:0000313" key="10">
    <source>
        <dbReference type="Proteomes" id="UP000087171"/>
    </source>
</evidence>
<gene>
    <name evidence="11" type="primary">LOC101511388</name>
</gene>
<feature type="region of interest" description="Disordered" evidence="8">
    <location>
        <begin position="880"/>
        <end position="906"/>
    </location>
</feature>
<evidence type="ECO:0000313" key="11">
    <source>
        <dbReference type="RefSeq" id="XP_012574016.1"/>
    </source>
</evidence>
<dbReference type="FunFam" id="3.40.50.10140:FF:000007">
    <property type="entry name" value="Disease resistance protein (TIR-NBS-LRR class)"/>
    <property type="match status" value="1"/>
</dbReference>
<feature type="compositionally biased region" description="Basic residues" evidence="8">
    <location>
        <begin position="953"/>
        <end position="974"/>
    </location>
</feature>
<reference evidence="10" key="1">
    <citation type="journal article" date="2013" name="Nat. Biotechnol.">
        <title>Draft genome sequence of chickpea (Cicer arietinum) provides a resource for trait improvement.</title>
        <authorList>
            <person name="Varshney R.K."/>
            <person name="Song C."/>
            <person name="Saxena R.K."/>
            <person name="Azam S."/>
            <person name="Yu S."/>
            <person name="Sharpe A.G."/>
            <person name="Cannon S."/>
            <person name="Baek J."/>
            <person name="Rosen B.D."/>
            <person name="Tar'an B."/>
            <person name="Millan T."/>
            <person name="Zhang X."/>
            <person name="Ramsay L.D."/>
            <person name="Iwata A."/>
            <person name="Wang Y."/>
            <person name="Nelson W."/>
            <person name="Farmer A.D."/>
            <person name="Gaur P.M."/>
            <person name="Soderlund C."/>
            <person name="Penmetsa R.V."/>
            <person name="Xu C."/>
            <person name="Bharti A.K."/>
            <person name="He W."/>
            <person name="Winter P."/>
            <person name="Zhao S."/>
            <person name="Hane J.K."/>
            <person name="Carrasquilla-Garcia N."/>
            <person name="Condie J.A."/>
            <person name="Upadhyaya H.D."/>
            <person name="Luo M.C."/>
            <person name="Thudi M."/>
            <person name="Gowda C.L."/>
            <person name="Singh N.P."/>
            <person name="Lichtenzveig J."/>
            <person name="Gali K.K."/>
            <person name="Rubio J."/>
            <person name="Nadarajan N."/>
            <person name="Dolezel J."/>
            <person name="Bansal K.C."/>
            <person name="Xu X."/>
            <person name="Edwards D."/>
            <person name="Zhang G."/>
            <person name="Kahl G."/>
            <person name="Gil J."/>
            <person name="Singh K.B."/>
            <person name="Datta S.K."/>
            <person name="Jackson S.A."/>
            <person name="Wang J."/>
            <person name="Cook D.R."/>
        </authorList>
    </citation>
    <scope>NUCLEOTIDE SEQUENCE [LARGE SCALE GENOMIC DNA]</scope>
    <source>
        <strain evidence="10">cv. CDC Frontier</strain>
    </source>
</reference>
<keyword evidence="10" id="KW-1185">Reference proteome</keyword>
<dbReference type="SMART" id="SM00255">
    <property type="entry name" value="TIR"/>
    <property type="match status" value="1"/>
</dbReference>
<keyword evidence="3" id="KW-0677">Repeat</keyword>
<dbReference type="PRINTS" id="PR00364">
    <property type="entry name" value="DISEASERSIST"/>
</dbReference>
<evidence type="ECO:0000256" key="8">
    <source>
        <dbReference type="SAM" id="MobiDB-lite"/>
    </source>
</evidence>
<proteinExistence type="predicted"/>
<dbReference type="PaxDb" id="3827-XP_004510224.1"/>
<comment type="catalytic activity">
    <reaction evidence="6">
        <text>NAD(+) + H2O = ADP-D-ribose + nicotinamide + H(+)</text>
        <dbReference type="Rhea" id="RHEA:16301"/>
        <dbReference type="ChEBI" id="CHEBI:15377"/>
        <dbReference type="ChEBI" id="CHEBI:15378"/>
        <dbReference type="ChEBI" id="CHEBI:17154"/>
        <dbReference type="ChEBI" id="CHEBI:57540"/>
        <dbReference type="ChEBI" id="CHEBI:57967"/>
        <dbReference type="EC" id="3.2.2.6"/>
    </reaction>
    <physiologicalReaction direction="left-to-right" evidence="6">
        <dbReference type="Rhea" id="RHEA:16302"/>
    </physiologicalReaction>
</comment>
<sequence length="1365" mass="155614">MSSSSSSSSNHQWLYDVFLNFRGEDTRSKFVSHLHASLSNAGINTFVDYQLDKGTELESELLKTIEDSHISIVVFSETYTESSWCLNELEKIMKCRRIYGQVVVPIFYDVDPSVVRRQKGAFGNALRRSADSRYFKGEAVEYVVSRWRNALIQASNLSGWDVTNCRNEGELIQQIVEDVLTKIQNTFLSITEFLVGLESRVQQMIEFIENQSNKVCMIGIWGMGGSGKTTTAKAIYNRIHRKFVDRSFIENVREVCEKDNRGIIHLQEQLLSDVLKTKEKIHSVALGPIVIENRLKGKRALVVLDDVTTSEQLKALCGNPKLFGSGSVLIVTTRDVRLLNLLSADYVCTMTEMDEKESLELFSWHAFGQPSPNVDFNELSKNVVAYCGGLPLALEVLGSYLYERTKQEWRGVLSKLERIPNDQVQEKLRISYDGLEDDTEKDIFLDICCFFIGKDIAYVTEILNGCGLYANIGIPVLIERSLIKVGKNNKLGMHDLLRDMGREIVRESSGKVPGKRSRLWFHGDVHDVLTTNTGTETVEGLVLKSQSTSEVCFNADSFKEMKKLRLLQLDHVDITGDYGHLSKEVRWLHWQGFTLNYIPNYFYQGNLVVVDLRHSYIKQVWDETKLMEKLKILNLSHSKYLENTPDFSKLPNLEKLIMKDCPSLFKIHHSIGDLKNVLLINLKDCTGLRSLPRKIYQLKTLKTLVLSGCSKIDKLEEDIVQMESLTTLIAKDTSIKEVPYSIVRSKSIGYISLCGYEGLSRDVFPSLIRSWITPTMNSLLYVTPFGSMSLSLISFAFESDNLGSLSPNPSRLSKLESFWVEYRLEVQVTQELRTYLDDLYNLNFTEFEEATSQSSGLSLRSLLMGMSSCHMVANTGNSISQTMSGESSKVHKKYRLPESSEKQINQRIDSQTIRVDSDEEYESLPSFKRTRKYSNEKEREDLGEIPFTTFKKLKIKHSKERKSKTHERRTRKPRMNREGEDSVNSFEETESSFKKAMKSDHSSDDESTSSAHSIISKEKSNSLRKEIENSHQTLPSVKNKAPDAIKVPFDFINSLPQEKILENGASTPISLTSPKGSCPTEKGPSPTEKGPSPTEKVEKVSSKQESVSEYSSVDYSKYKELIEEDPLAMMEKLLSGEVSYSSKTSQSTNQKETTEVERESIETLLDDLRHLAFSRNLLKYLPNDMNRREKVKDLLLELDDRVDELSEKQVLGLSEFTKIFKEATIIIDDSRDNADSLQELAVNQKNTMSKLEASKDKVERFAESIAAGQNKVKYIDHQIEDIETQIQKLKQQVNKLRLEKSLLKDTCSRCQEKSVENMKEIKSISSNAVEILEKTLNLEKKEQEFNLNYKRLQEHYTKMKSAPPF</sequence>
<dbReference type="Gene3D" id="1.10.8.430">
    <property type="entry name" value="Helical domain of apoptotic protease-activating factors"/>
    <property type="match status" value="1"/>
</dbReference>
<dbReference type="Pfam" id="PF01582">
    <property type="entry name" value="TIR"/>
    <property type="match status" value="1"/>
</dbReference>
<name>A0A1S3EGD2_CICAR</name>
<feature type="region of interest" description="Disordered" evidence="8">
    <location>
        <begin position="1063"/>
        <end position="1106"/>
    </location>
</feature>
<dbReference type="Proteomes" id="UP000087171">
    <property type="component" value="Chromosome Ca7"/>
</dbReference>
<dbReference type="InterPro" id="IPR058192">
    <property type="entry name" value="WHD_ROQ1-like"/>
</dbReference>
<feature type="compositionally biased region" description="Polar residues" evidence="8">
    <location>
        <begin position="1064"/>
        <end position="1075"/>
    </location>
</feature>
<evidence type="ECO:0000256" key="1">
    <source>
        <dbReference type="ARBA" id="ARBA00011982"/>
    </source>
</evidence>
<dbReference type="Gene3D" id="3.40.50.10140">
    <property type="entry name" value="Toll/interleukin-1 receptor homology (TIR) domain"/>
    <property type="match status" value="1"/>
</dbReference>
<organism evidence="10 11">
    <name type="scientific">Cicer arietinum</name>
    <name type="common">Chickpea</name>
    <name type="synonym">Garbanzo</name>
    <dbReference type="NCBI Taxonomy" id="3827"/>
    <lineage>
        <taxon>Eukaryota</taxon>
        <taxon>Viridiplantae</taxon>
        <taxon>Streptophyta</taxon>
        <taxon>Embryophyta</taxon>
        <taxon>Tracheophyta</taxon>
        <taxon>Spermatophyta</taxon>
        <taxon>Magnoliopsida</taxon>
        <taxon>eudicotyledons</taxon>
        <taxon>Gunneridae</taxon>
        <taxon>Pentapetalae</taxon>
        <taxon>rosids</taxon>
        <taxon>fabids</taxon>
        <taxon>Fabales</taxon>
        <taxon>Fabaceae</taxon>
        <taxon>Papilionoideae</taxon>
        <taxon>50 kb inversion clade</taxon>
        <taxon>NPAAA clade</taxon>
        <taxon>Hologalegina</taxon>
        <taxon>IRL clade</taxon>
        <taxon>Cicereae</taxon>
        <taxon>Cicer</taxon>
    </lineage>
</organism>
<feature type="coiled-coil region" evidence="7">
    <location>
        <begin position="1188"/>
        <end position="1306"/>
    </location>
</feature>
<dbReference type="SUPFAM" id="SSF52200">
    <property type="entry name" value="Toll/Interleukin receptor TIR domain"/>
    <property type="match status" value="1"/>
</dbReference>
<evidence type="ECO:0000256" key="6">
    <source>
        <dbReference type="ARBA" id="ARBA00047304"/>
    </source>
</evidence>
<dbReference type="GO" id="GO:0006952">
    <property type="term" value="P:defense response"/>
    <property type="evidence" value="ECO:0007669"/>
    <property type="project" value="InterPro"/>
</dbReference>
<keyword evidence="2" id="KW-0433">Leucine-rich repeat</keyword>
<evidence type="ECO:0000259" key="9">
    <source>
        <dbReference type="PROSITE" id="PS50104"/>
    </source>
</evidence>
<keyword evidence="4" id="KW-0378">Hydrolase</keyword>
<dbReference type="FunFam" id="1.10.8.430:FF:000002">
    <property type="entry name" value="Disease resistance protein (TIR-NBS-LRR class)"/>
    <property type="match status" value="1"/>
</dbReference>
<dbReference type="SUPFAM" id="SSF52058">
    <property type="entry name" value="L domain-like"/>
    <property type="match status" value="1"/>
</dbReference>
<dbReference type="PROSITE" id="PS50104">
    <property type="entry name" value="TIR"/>
    <property type="match status" value="1"/>
</dbReference>
<dbReference type="Pfam" id="PF00931">
    <property type="entry name" value="NB-ARC"/>
    <property type="match status" value="1"/>
</dbReference>
<dbReference type="eggNOG" id="ENOG502QQJE">
    <property type="taxonomic scope" value="Eukaryota"/>
</dbReference>
<evidence type="ECO:0000256" key="2">
    <source>
        <dbReference type="ARBA" id="ARBA00022614"/>
    </source>
</evidence>
<accession>A0A1S3EGD2</accession>
<dbReference type="SUPFAM" id="SSF52540">
    <property type="entry name" value="P-loop containing nucleoside triphosphate hydrolases"/>
    <property type="match status" value="1"/>
</dbReference>
<reference evidence="11" key="2">
    <citation type="submission" date="2025-08" db="UniProtKB">
        <authorList>
            <consortium name="RefSeq"/>
        </authorList>
    </citation>
    <scope>IDENTIFICATION</scope>
    <source>
        <tissue evidence="11">Etiolated seedlings</tissue>
    </source>
</reference>
<dbReference type="InterPro" id="IPR027417">
    <property type="entry name" value="P-loop_NTPase"/>
</dbReference>
<evidence type="ECO:0000256" key="5">
    <source>
        <dbReference type="ARBA" id="ARBA00023027"/>
    </source>
</evidence>
<evidence type="ECO:0000256" key="3">
    <source>
        <dbReference type="ARBA" id="ARBA00022737"/>
    </source>
</evidence>
<dbReference type="GO" id="GO:0061809">
    <property type="term" value="F:NAD+ nucleosidase activity, cyclic ADP-ribose generating"/>
    <property type="evidence" value="ECO:0007669"/>
    <property type="project" value="UniProtKB-EC"/>
</dbReference>